<sequence length="195" mass="23318">MLTRPRIIVLLIILGFYRSTWFGDYIYPVCDWEEPGCEIVCNRTSTYHTLDEKTICFSKAIKSYEDIEFFIKLDDDSFVDKEYVLDLMRTYKGSKHPVYISDHTRRRDKENKKNLHLVLYGNGKFYMFNQNLFNCLDTEFKYNGTRNEDFVFGGMVNSGCGERNVMFIQEDDDFIWHKHYTNKNKDIDLGFIRNH</sequence>
<name>A0ACC1I4I7_9FUNG</name>
<proteinExistence type="predicted"/>
<comment type="caution">
    <text evidence="1">The sequence shown here is derived from an EMBL/GenBank/DDBJ whole genome shotgun (WGS) entry which is preliminary data.</text>
</comment>
<reference evidence="1" key="1">
    <citation type="submission" date="2022-07" db="EMBL/GenBank/DDBJ databases">
        <title>Phylogenomic reconstructions and comparative analyses of Kickxellomycotina fungi.</title>
        <authorList>
            <person name="Reynolds N.K."/>
            <person name="Stajich J.E."/>
            <person name="Barry K."/>
            <person name="Grigoriev I.V."/>
            <person name="Crous P."/>
            <person name="Smith M.E."/>
        </authorList>
    </citation>
    <scope>NUCLEOTIDE SEQUENCE</scope>
    <source>
        <strain evidence="1">Benny 63K</strain>
    </source>
</reference>
<accession>A0ACC1I4I7</accession>
<organism evidence="1 2">
    <name type="scientific">Kickxella alabastrina</name>
    <dbReference type="NCBI Taxonomy" id="61397"/>
    <lineage>
        <taxon>Eukaryota</taxon>
        <taxon>Fungi</taxon>
        <taxon>Fungi incertae sedis</taxon>
        <taxon>Zoopagomycota</taxon>
        <taxon>Kickxellomycotina</taxon>
        <taxon>Kickxellomycetes</taxon>
        <taxon>Kickxellales</taxon>
        <taxon>Kickxellaceae</taxon>
        <taxon>Kickxella</taxon>
    </lineage>
</organism>
<gene>
    <name evidence="1" type="ORF">LPJ66_009772</name>
</gene>
<evidence type="ECO:0000313" key="2">
    <source>
        <dbReference type="Proteomes" id="UP001150581"/>
    </source>
</evidence>
<dbReference type="EMBL" id="JANBPG010002336">
    <property type="protein sequence ID" value="KAJ1886151.1"/>
    <property type="molecule type" value="Genomic_DNA"/>
</dbReference>
<protein>
    <submittedName>
        <fullName evidence="1">Uncharacterized protein</fullName>
    </submittedName>
</protein>
<keyword evidence="2" id="KW-1185">Reference proteome</keyword>
<dbReference type="Proteomes" id="UP001150581">
    <property type="component" value="Unassembled WGS sequence"/>
</dbReference>
<evidence type="ECO:0000313" key="1">
    <source>
        <dbReference type="EMBL" id="KAJ1886151.1"/>
    </source>
</evidence>